<feature type="domain" description="CAAX prenyl protease 2/Lysostaphin resistance protein A-like" evidence="2">
    <location>
        <begin position="73"/>
        <end position="164"/>
    </location>
</feature>
<dbReference type="PIRSF" id="PIRSF026622">
    <property type="entry name" value="Proteas_026622"/>
    <property type="match status" value="1"/>
</dbReference>
<dbReference type="Pfam" id="PF02517">
    <property type="entry name" value="Rce1-like"/>
    <property type="match status" value="1"/>
</dbReference>
<accession>A0A7W9PC00</accession>
<dbReference type="GO" id="GO:0004175">
    <property type="term" value="F:endopeptidase activity"/>
    <property type="evidence" value="ECO:0007669"/>
    <property type="project" value="UniProtKB-ARBA"/>
</dbReference>
<feature type="transmembrane region" description="Helical" evidence="1">
    <location>
        <begin position="33"/>
        <end position="54"/>
    </location>
</feature>
<reference evidence="3 4" key="1">
    <citation type="submission" date="2020-08" db="EMBL/GenBank/DDBJ databases">
        <title>Sequencing the genomes of 1000 actinobacteria strains.</title>
        <authorList>
            <person name="Klenk H.-P."/>
        </authorList>
    </citation>
    <scope>NUCLEOTIDE SEQUENCE [LARGE SCALE GENOMIC DNA]</scope>
    <source>
        <strain evidence="3 4">DSM 43582</strain>
    </source>
</reference>
<organism evidence="3 4">
    <name type="scientific">Nocardia transvalensis</name>
    <dbReference type="NCBI Taxonomy" id="37333"/>
    <lineage>
        <taxon>Bacteria</taxon>
        <taxon>Bacillati</taxon>
        <taxon>Actinomycetota</taxon>
        <taxon>Actinomycetes</taxon>
        <taxon>Mycobacteriales</taxon>
        <taxon>Nocardiaceae</taxon>
        <taxon>Nocardia</taxon>
    </lineage>
</organism>
<dbReference type="AlphaFoldDB" id="A0A7W9PC00"/>
<proteinExistence type="predicted"/>
<keyword evidence="1" id="KW-0812">Transmembrane</keyword>
<keyword evidence="1" id="KW-1133">Transmembrane helix</keyword>
<evidence type="ECO:0000313" key="4">
    <source>
        <dbReference type="Proteomes" id="UP000540412"/>
    </source>
</evidence>
<sequence>MRGRTVANAAFATGYGITFGGRPNWGSGRGLRWGAGAAAVVVAGYGVALSIPALRSRLAGFADRAPEAPLAEWAVVHIPIGTVYSEELIFRGTLDPLLDDVAGSVGKWLGPLIFGLWHIHPARSAGDNVPASVAATAAGGLVLSWLRRRSGSATAPALLHLALNDGGALAPAAARAMLRRPVE</sequence>
<evidence type="ECO:0000313" key="3">
    <source>
        <dbReference type="EMBL" id="MBB5913165.1"/>
    </source>
</evidence>
<evidence type="ECO:0000256" key="1">
    <source>
        <dbReference type="SAM" id="Phobius"/>
    </source>
</evidence>
<gene>
    <name evidence="3" type="ORF">BJY24_002032</name>
</gene>
<dbReference type="EMBL" id="JACHIT010000001">
    <property type="protein sequence ID" value="MBB5913165.1"/>
    <property type="molecule type" value="Genomic_DNA"/>
</dbReference>
<dbReference type="InterPro" id="IPR015837">
    <property type="entry name" value="UCP026622_CAAX_protease"/>
</dbReference>
<keyword evidence="1" id="KW-0472">Membrane</keyword>
<dbReference type="GO" id="GO:0080120">
    <property type="term" value="P:CAAX-box protein maturation"/>
    <property type="evidence" value="ECO:0007669"/>
    <property type="project" value="UniProtKB-ARBA"/>
</dbReference>
<dbReference type="InterPro" id="IPR003675">
    <property type="entry name" value="Rce1/LyrA-like_dom"/>
</dbReference>
<keyword evidence="4" id="KW-1185">Reference proteome</keyword>
<evidence type="ECO:0000259" key="2">
    <source>
        <dbReference type="Pfam" id="PF02517"/>
    </source>
</evidence>
<comment type="caution">
    <text evidence="3">The sequence shown here is derived from an EMBL/GenBank/DDBJ whole genome shotgun (WGS) entry which is preliminary data.</text>
</comment>
<dbReference type="RefSeq" id="WP_246460925.1">
    <property type="nucleotide sequence ID" value="NZ_JACHIT010000001.1"/>
</dbReference>
<name>A0A7W9PC00_9NOCA</name>
<dbReference type="Proteomes" id="UP000540412">
    <property type="component" value="Unassembled WGS sequence"/>
</dbReference>
<protein>
    <recommendedName>
        <fullName evidence="2">CAAX prenyl protease 2/Lysostaphin resistance protein A-like domain-containing protein</fullName>
    </recommendedName>
</protein>